<protein>
    <submittedName>
        <fullName evidence="1">Nucleotidyl transferase AbiEii/AbiGii toxin family protein</fullName>
    </submittedName>
</protein>
<gene>
    <name evidence="1" type="ORF">KPS_000901</name>
</gene>
<keyword evidence="1" id="KW-0808">Transferase</keyword>
<reference evidence="1" key="1">
    <citation type="submission" date="2023-09" db="EMBL/GenBank/DDBJ databases">
        <authorList>
            <consortium name="CW5 consortium"/>
            <person name="Lu C.-W."/>
        </authorList>
    </citation>
    <scope>NUCLEOTIDE SEQUENCE</scope>
    <source>
        <strain evidence="1">KPS</strain>
    </source>
</reference>
<dbReference type="EMBL" id="CP133659">
    <property type="protein sequence ID" value="WMW66334.1"/>
    <property type="molecule type" value="Genomic_DNA"/>
</dbReference>
<keyword evidence="2" id="KW-1185">Reference proteome</keyword>
<dbReference type="Pfam" id="PF08843">
    <property type="entry name" value="AbiEii"/>
    <property type="match status" value="1"/>
</dbReference>
<accession>A0ABY9R4F3</accession>
<evidence type="ECO:0000313" key="2">
    <source>
        <dbReference type="Proteomes" id="UP001180616"/>
    </source>
</evidence>
<proteinExistence type="predicted"/>
<sequence>MDEWKKLFKHAVIQIEAANIPKEAWTFGGGTVLMQRFNHRTSKDIDIFLRDPQLLTRLSPRLNDTLEAHITDYAEQSNFVRIYLPGGEVDFICAKNITEHPSAYKKIEGIFCNVETPVEIIAKKIAYRGDSFRPRDAFDLALVYSECRMAILENAHVFSPYMEPLTVRLDALAEDKAVEEVLREIQVLPGGQKIRGRELQLCQEFLKSIALELERAHGLRQKIGR</sequence>
<dbReference type="RefSeq" id="WP_309542237.1">
    <property type="nucleotide sequence ID" value="NZ_CP133659.1"/>
</dbReference>
<organism evidence="1 2">
    <name type="scientific">Nitratidesulfovibrio liaohensis</name>
    <dbReference type="NCBI Taxonomy" id="2604158"/>
    <lineage>
        <taxon>Bacteria</taxon>
        <taxon>Pseudomonadati</taxon>
        <taxon>Thermodesulfobacteriota</taxon>
        <taxon>Desulfovibrionia</taxon>
        <taxon>Desulfovibrionales</taxon>
        <taxon>Desulfovibrionaceae</taxon>
        <taxon>Nitratidesulfovibrio</taxon>
    </lineage>
</organism>
<evidence type="ECO:0000313" key="1">
    <source>
        <dbReference type="EMBL" id="WMW66334.1"/>
    </source>
</evidence>
<dbReference type="GO" id="GO:0016740">
    <property type="term" value="F:transferase activity"/>
    <property type="evidence" value="ECO:0007669"/>
    <property type="project" value="UniProtKB-KW"/>
</dbReference>
<dbReference type="InterPro" id="IPR014942">
    <property type="entry name" value="AbiEii"/>
</dbReference>
<name>A0ABY9R4F3_9BACT</name>
<dbReference type="Proteomes" id="UP001180616">
    <property type="component" value="Chromosome"/>
</dbReference>